<proteinExistence type="predicted"/>
<comment type="caution">
    <text evidence="1">The sequence shown here is derived from an EMBL/GenBank/DDBJ whole genome shotgun (WGS) entry which is preliminary data.</text>
</comment>
<protein>
    <submittedName>
        <fullName evidence="1">Uncharacterized protein</fullName>
    </submittedName>
</protein>
<evidence type="ECO:0000313" key="2">
    <source>
        <dbReference type="Proteomes" id="UP001501237"/>
    </source>
</evidence>
<organism evidence="1 2">
    <name type="scientific">Actinocorallia longicatena</name>
    <dbReference type="NCBI Taxonomy" id="111803"/>
    <lineage>
        <taxon>Bacteria</taxon>
        <taxon>Bacillati</taxon>
        <taxon>Actinomycetota</taxon>
        <taxon>Actinomycetes</taxon>
        <taxon>Streptosporangiales</taxon>
        <taxon>Thermomonosporaceae</taxon>
        <taxon>Actinocorallia</taxon>
    </lineage>
</organism>
<evidence type="ECO:0000313" key="1">
    <source>
        <dbReference type="EMBL" id="GAA3222196.1"/>
    </source>
</evidence>
<accession>A0ABP6QEQ4</accession>
<dbReference type="Proteomes" id="UP001501237">
    <property type="component" value="Unassembled WGS sequence"/>
</dbReference>
<reference evidence="2" key="1">
    <citation type="journal article" date="2019" name="Int. J. Syst. Evol. Microbiol.">
        <title>The Global Catalogue of Microorganisms (GCM) 10K type strain sequencing project: providing services to taxonomists for standard genome sequencing and annotation.</title>
        <authorList>
            <consortium name="The Broad Institute Genomics Platform"/>
            <consortium name="The Broad Institute Genome Sequencing Center for Infectious Disease"/>
            <person name="Wu L."/>
            <person name="Ma J."/>
        </authorList>
    </citation>
    <scope>NUCLEOTIDE SEQUENCE [LARGE SCALE GENOMIC DNA]</scope>
    <source>
        <strain evidence="2">JCM 9377</strain>
    </source>
</reference>
<gene>
    <name evidence="1" type="ORF">GCM10010468_47850</name>
</gene>
<sequence>MIRKPATFRGWMSCQRHRTAIWRDEFTAEWHLDVLVAVEVVVEVLAKGTFPQASEVPAVLDGARIFTEGGRTEGTR</sequence>
<keyword evidence="2" id="KW-1185">Reference proteome</keyword>
<name>A0ABP6QEQ4_9ACTN</name>
<dbReference type="EMBL" id="BAAAUV010000012">
    <property type="protein sequence ID" value="GAA3222196.1"/>
    <property type="molecule type" value="Genomic_DNA"/>
</dbReference>